<feature type="transmembrane region" description="Helical" evidence="1">
    <location>
        <begin position="12"/>
        <end position="36"/>
    </location>
</feature>
<keyword evidence="1" id="KW-1133">Transmembrane helix</keyword>
<reference evidence="2 3" key="1">
    <citation type="submission" date="2023-07" db="EMBL/GenBank/DDBJ databases">
        <title>Genomic Encyclopedia of Type Strains, Phase IV (KMG-IV): sequencing the most valuable type-strain genomes for metagenomic binning, comparative biology and taxonomic classification.</title>
        <authorList>
            <person name="Goeker M."/>
        </authorList>
    </citation>
    <scope>NUCLEOTIDE SEQUENCE [LARGE SCALE GENOMIC DNA]</scope>
    <source>
        <strain evidence="2 3">DSM 19154</strain>
    </source>
</reference>
<feature type="transmembrane region" description="Helical" evidence="1">
    <location>
        <begin position="243"/>
        <end position="267"/>
    </location>
</feature>
<feature type="transmembrane region" description="Helical" evidence="1">
    <location>
        <begin position="341"/>
        <end position="362"/>
    </location>
</feature>
<dbReference type="RefSeq" id="WP_306979553.1">
    <property type="nucleotide sequence ID" value="NZ_JAUSUA010000001.1"/>
</dbReference>
<proteinExistence type="predicted"/>
<evidence type="ECO:0000313" key="3">
    <source>
        <dbReference type="Proteomes" id="UP001225034"/>
    </source>
</evidence>
<organism evidence="2 3">
    <name type="scientific">Alkalicoccobacillus murimartini</name>
    <dbReference type="NCBI Taxonomy" id="171685"/>
    <lineage>
        <taxon>Bacteria</taxon>
        <taxon>Bacillati</taxon>
        <taxon>Bacillota</taxon>
        <taxon>Bacilli</taxon>
        <taxon>Bacillales</taxon>
        <taxon>Bacillaceae</taxon>
        <taxon>Alkalicoccobacillus</taxon>
    </lineage>
</organism>
<sequence length="419" mass="48679">MINVELLKIIRSPVVIGLFIIALLLNVLIISANWYIQDDVRVVSNLADETGYQINDTFMKQADLKLKDQTEQINEIVSPIIGKEIESVFEIDQTLREGHFLDQFNDDEFTLIYETSLIATYLELIPELDLAYQELTLTDFLKVQSRTNGLTDKQEAILQDTFTQYEPRFSEIKETKEYKSLYVLNEYQMHENLYRTLWVALLFELLLIGVLITAFSMKYEFEQRTHLHTYATKRGRKLMVDKAFASLTAVVLVSSILIISTVLIYAVSVPMGDLWHTPVTSFFNWNSSMNYPYFTWWNLSVWQFLVLGIAVTICLQLIFSVITVVFSIFIKHTYMIVLLKLLFVGLMIVTPFVLSLEGWGYYALFYQPYWLLFNPHMWFTINFAPLSSETAELMIILIWALAGVIAVTIGLERFKRQDI</sequence>
<evidence type="ECO:0000313" key="2">
    <source>
        <dbReference type="EMBL" id="MDQ0205693.1"/>
    </source>
</evidence>
<accession>A0ABT9YDJ1</accession>
<gene>
    <name evidence="2" type="ORF">J2S05_000467</name>
</gene>
<dbReference type="EMBL" id="JAUSUA010000001">
    <property type="protein sequence ID" value="MDQ0205693.1"/>
    <property type="molecule type" value="Genomic_DNA"/>
</dbReference>
<keyword evidence="3" id="KW-1185">Reference proteome</keyword>
<dbReference type="Proteomes" id="UP001225034">
    <property type="component" value="Unassembled WGS sequence"/>
</dbReference>
<feature type="transmembrane region" description="Helical" evidence="1">
    <location>
        <begin position="393"/>
        <end position="411"/>
    </location>
</feature>
<protein>
    <submittedName>
        <fullName evidence="2">Magnesium-transporting ATPase (P-type)</fullName>
    </submittedName>
</protein>
<comment type="caution">
    <text evidence="2">The sequence shown here is derived from an EMBL/GenBank/DDBJ whole genome shotgun (WGS) entry which is preliminary data.</text>
</comment>
<keyword evidence="1" id="KW-0472">Membrane</keyword>
<evidence type="ECO:0000256" key="1">
    <source>
        <dbReference type="SAM" id="Phobius"/>
    </source>
</evidence>
<feature type="transmembrane region" description="Helical" evidence="1">
    <location>
        <begin position="301"/>
        <end position="329"/>
    </location>
</feature>
<name>A0ABT9YDJ1_9BACI</name>
<keyword evidence="1" id="KW-0812">Transmembrane</keyword>
<feature type="transmembrane region" description="Helical" evidence="1">
    <location>
        <begin position="197"/>
        <end position="217"/>
    </location>
</feature>